<comment type="caution">
    <text evidence="1">The sequence shown here is derived from an EMBL/GenBank/DDBJ whole genome shotgun (WGS) entry which is preliminary data.</text>
</comment>
<proteinExistence type="predicted"/>
<dbReference type="Proteomes" id="UP000886501">
    <property type="component" value="Unassembled WGS sequence"/>
</dbReference>
<evidence type="ECO:0000313" key="1">
    <source>
        <dbReference type="EMBL" id="KAF9647011.1"/>
    </source>
</evidence>
<organism evidence="1 2">
    <name type="scientific">Thelephora ganbajun</name>
    <name type="common">Ganba fungus</name>
    <dbReference type="NCBI Taxonomy" id="370292"/>
    <lineage>
        <taxon>Eukaryota</taxon>
        <taxon>Fungi</taxon>
        <taxon>Dikarya</taxon>
        <taxon>Basidiomycota</taxon>
        <taxon>Agaricomycotina</taxon>
        <taxon>Agaricomycetes</taxon>
        <taxon>Thelephorales</taxon>
        <taxon>Thelephoraceae</taxon>
        <taxon>Thelephora</taxon>
    </lineage>
</organism>
<reference evidence="1" key="1">
    <citation type="submission" date="2019-10" db="EMBL/GenBank/DDBJ databases">
        <authorList>
            <consortium name="DOE Joint Genome Institute"/>
            <person name="Kuo A."/>
            <person name="Miyauchi S."/>
            <person name="Kiss E."/>
            <person name="Drula E."/>
            <person name="Kohler A."/>
            <person name="Sanchez-Garcia M."/>
            <person name="Andreopoulos B."/>
            <person name="Barry K.W."/>
            <person name="Bonito G."/>
            <person name="Buee M."/>
            <person name="Carver A."/>
            <person name="Chen C."/>
            <person name="Cichocki N."/>
            <person name="Clum A."/>
            <person name="Culley D."/>
            <person name="Crous P.W."/>
            <person name="Fauchery L."/>
            <person name="Girlanda M."/>
            <person name="Hayes R."/>
            <person name="Keri Z."/>
            <person name="Labutti K."/>
            <person name="Lipzen A."/>
            <person name="Lombard V."/>
            <person name="Magnuson J."/>
            <person name="Maillard F."/>
            <person name="Morin E."/>
            <person name="Murat C."/>
            <person name="Nolan M."/>
            <person name="Ohm R."/>
            <person name="Pangilinan J."/>
            <person name="Pereira M."/>
            <person name="Perotto S."/>
            <person name="Peter M."/>
            <person name="Riley R."/>
            <person name="Sitrit Y."/>
            <person name="Stielow B."/>
            <person name="Szollosi G."/>
            <person name="Zifcakova L."/>
            <person name="Stursova M."/>
            <person name="Spatafora J.W."/>
            <person name="Tedersoo L."/>
            <person name="Vaario L.-M."/>
            <person name="Yamada A."/>
            <person name="Yan M."/>
            <person name="Wang P."/>
            <person name="Xu J."/>
            <person name="Bruns T."/>
            <person name="Baldrian P."/>
            <person name="Vilgalys R."/>
            <person name="Henrissat B."/>
            <person name="Grigoriev I.V."/>
            <person name="Hibbett D."/>
            <person name="Nagy L.G."/>
            <person name="Martin F.M."/>
        </authorList>
    </citation>
    <scope>NUCLEOTIDE SEQUENCE</scope>
    <source>
        <strain evidence="1">P2</strain>
    </source>
</reference>
<protein>
    <submittedName>
        <fullName evidence="1">Uncharacterized protein</fullName>
    </submittedName>
</protein>
<name>A0ACB6ZCX7_THEGA</name>
<accession>A0ACB6ZCX7</accession>
<dbReference type="EMBL" id="MU118043">
    <property type="protein sequence ID" value="KAF9647011.1"/>
    <property type="molecule type" value="Genomic_DNA"/>
</dbReference>
<keyword evidence="2" id="KW-1185">Reference proteome</keyword>
<evidence type="ECO:0000313" key="2">
    <source>
        <dbReference type="Proteomes" id="UP000886501"/>
    </source>
</evidence>
<gene>
    <name evidence="1" type="ORF">BDM02DRAFT_3117725</name>
</gene>
<reference evidence="1" key="2">
    <citation type="journal article" date="2020" name="Nat. Commun.">
        <title>Large-scale genome sequencing of mycorrhizal fungi provides insights into the early evolution of symbiotic traits.</title>
        <authorList>
            <person name="Miyauchi S."/>
            <person name="Kiss E."/>
            <person name="Kuo A."/>
            <person name="Drula E."/>
            <person name="Kohler A."/>
            <person name="Sanchez-Garcia M."/>
            <person name="Morin E."/>
            <person name="Andreopoulos B."/>
            <person name="Barry K.W."/>
            <person name="Bonito G."/>
            <person name="Buee M."/>
            <person name="Carver A."/>
            <person name="Chen C."/>
            <person name="Cichocki N."/>
            <person name="Clum A."/>
            <person name="Culley D."/>
            <person name="Crous P.W."/>
            <person name="Fauchery L."/>
            <person name="Girlanda M."/>
            <person name="Hayes R.D."/>
            <person name="Keri Z."/>
            <person name="LaButti K."/>
            <person name="Lipzen A."/>
            <person name="Lombard V."/>
            <person name="Magnuson J."/>
            <person name="Maillard F."/>
            <person name="Murat C."/>
            <person name="Nolan M."/>
            <person name="Ohm R.A."/>
            <person name="Pangilinan J."/>
            <person name="Pereira M.F."/>
            <person name="Perotto S."/>
            <person name="Peter M."/>
            <person name="Pfister S."/>
            <person name="Riley R."/>
            <person name="Sitrit Y."/>
            <person name="Stielow J.B."/>
            <person name="Szollosi G."/>
            <person name="Zifcakova L."/>
            <person name="Stursova M."/>
            <person name="Spatafora J.W."/>
            <person name="Tedersoo L."/>
            <person name="Vaario L.M."/>
            <person name="Yamada A."/>
            <person name="Yan M."/>
            <person name="Wang P."/>
            <person name="Xu J."/>
            <person name="Bruns T."/>
            <person name="Baldrian P."/>
            <person name="Vilgalys R."/>
            <person name="Dunand C."/>
            <person name="Henrissat B."/>
            <person name="Grigoriev I.V."/>
            <person name="Hibbett D."/>
            <person name="Nagy L.G."/>
            <person name="Martin F.M."/>
        </authorList>
    </citation>
    <scope>NUCLEOTIDE SEQUENCE</scope>
    <source>
        <strain evidence="1">P2</strain>
    </source>
</reference>
<sequence>MYEHLESLVPNHSFERDFCSNFFCCGQSLPDLHLLLAHFEQSHLLAPGPSSLCSSVSNGHVAALPVEHSPPLSPSSNAIFDYPNFHTPPPTPVEELCDPTRSWFATPRPFDYLPMFDDDHPGASANHPTIVDLELDFDSKKTHLWDFFPDDDSDSSSYTSEETSADAVRYPHGPPVTEEAAFVSASLPVSSGDRPASCPSPDQIHTNVFDPKSGQSIPPTTARKSARRGTRTKMYKCPRTGCLKSYLNPNGLKYHLEKGTCEFTPAGGRASRQ</sequence>